<sequence length="83" mass="9163">MSGRIYVVILFFWALLTIVTPTLVRLSASAKLQMKFDGERREGVKLILPRKALVGAAVSPAPGSVSTAEGGVLRSRWRIYLFE</sequence>
<keyword evidence="1" id="KW-0472">Membrane</keyword>
<keyword evidence="1" id="KW-0812">Transmembrane</keyword>
<proteinExistence type="predicted"/>
<comment type="caution">
    <text evidence="2">The sequence shown here is derived from an EMBL/GenBank/DDBJ whole genome shotgun (WGS) entry which is preliminary data.</text>
</comment>
<reference evidence="2 3" key="1">
    <citation type="submission" date="2024-12" db="EMBL/GenBank/DDBJ databases">
        <title>The unique morphological basis and parallel evolutionary history of personate flowers in Penstemon.</title>
        <authorList>
            <person name="Depatie T.H."/>
            <person name="Wessinger C.A."/>
        </authorList>
    </citation>
    <scope>NUCLEOTIDE SEQUENCE [LARGE SCALE GENOMIC DNA]</scope>
    <source>
        <strain evidence="2">WTNN_2</strain>
        <tissue evidence="2">Leaf</tissue>
    </source>
</reference>
<protein>
    <recommendedName>
        <fullName evidence="4">Transmembrane protein</fullName>
    </recommendedName>
</protein>
<gene>
    <name evidence="2" type="ORF">ACJIZ3_002656</name>
</gene>
<keyword evidence="3" id="KW-1185">Reference proteome</keyword>
<dbReference type="Proteomes" id="UP001634393">
    <property type="component" value="Unassembled WGS sequence"/>
</dbReference>
<evidence type="ECO:0008006" key="4">
    <source>
        <dbReference type="Google" id="ProtNLM"/>
    </source>
</evidence>
<accession>A0ABD3UAS3</accession>
<evidence type="ECO:0000256" key="1">
    <source>
        <dbReference type="SAM" id="Phobius"/>
    </source>
</evidence>
<dbReference type="PANTHER" id="PTHR38396">
    <property type="entry name" value="TRANSMEMBRANE PROTEIN"/>
    <property type="match status" value="1"/>
</dbReference>
<evidence type="ECO:0000313" key="2">
    <source>
        <dbReference type="EMBL" id="KAL3845253.1"/>
    </source>
</evidence>
<organism evidence="2 3">
    <name type="scientific">Penstemon smallii</name>
    <dbReference type="NCBI Taxonomy" id="265156"/>
    <lineage>
        <taxon>Eukaryota</taxon>
        <taxon>Viridiplantae</taxon>
        <taxon>Streptophyta</taxon>
        <taxon>Embryophyta</taxon>
        <taxon>Tracheophyta</taxon>
        <taxon>Spermatophyta</taxon>
        <taxon>Magnoliopsida</taxon>
        <taxon>eudicotyledons</taxon>
        <taxon>Gunneridae</taxon>
        <taxon>Pentapetalae</taxon>
        <taxon>asterids</taxon>
        <taxon>lamiids</taxon>
        <taxon>Lamiales</taxon>
        <taxon>Plantaginaceae</taxon>
        <taxon>Cheloneae</taxon>
        <taxon>Penstemon</taxon>
    </lineage>
</organism>
<keyword evidence="1" id="KW-1133">Transmembrane helix</keyword>
<evidence type="ECO:0000313" key="3">
    <source>
        <dbReference type="Proteomes" id="UP001634393"/>
    </source>
</evidence>
<name>A0ABD3UAS3_9LAMI</name>
<dbReference type="AlphaFoldDB" id="A0ABD3UAS3"/>
<feature type="transmembrane region" description="Helical" evidence="1">
    <location>
        <begin position="6"/>
        <end position="26"/>
    </location>
</feature>
<dbReference type="EMBL" id="JBJXBP010000002">
    <property type="protein sequence ID" value="KAL3845253.1"/>
    <property type="molecule type" value="Genomic_DNA"/>
</dbReference>
<dbReference type="PANTHER" id="PTHR38396:SF1">
    <property type="entry name" value="TRANSMEMBRANE PROTEIN"/>
    <property type="match status" value="1"/>
</dbReference>